<keyword evidence="6 8" id="KW-1133">Transmembrane helix</keyword>
<organism evidence="9 10">
    <name type="scientific">Coprococcus hominis</name>
    <name type="common">ex Liu et al. 2022</name>
    <dbReference type="NCBI Taxonomy" id="2763039"/>
    <lineage>
        <taxon>Bacteria</taxon>
        <taxon>Bacillati</taxon>
        <taxon>Bacillota</taxon>
        <taxon>Clostridia</taxon>
        <taxon>Lachnospirales</taxon>
        <taxon>Lachnospiraceae</taxon>
        <taxon>Coprococcus</taxon>
    </lineage>
</organism>
<keyword evidence="7 8" id="KW-0472">Membrane</keyword>
<reference evidence="9 10" key="1">
    <citation type="submission" date="2020-08" db="EMBL/GenBank/DDBJ databases">
        <title>Genome public.</title>
        <authorList>
            <person name="Liu C."/>
            <person name="Sun Q."/>
        </authorList>
    </citation>
    <scope>NUCLEOTIDE SEQUENCE [LARGE SCALE GENOMIC DNA]</scope>
    <source>
        <strain evidence="9 10">NSJ-10</strain>
    </source>
</reference>
<evidence type="ECO:0000256" key="8">
    <source>
        <dbReference type="SAM" id="Phobius"/>
    </source>
</evidence>
<dbReference type="Pfam" id="PF09721">
    <property type="entry name" value="Exosortase_EpsH"/>
    <property type="match status" value="1"/>
</dbReference>
<keyword evidence="10" id="KW-1185">Reference proteome</keyword>
<comment type="subcellular location">
    <subcellularLocation>
        <location evidence="1">Cell membrane</location>
        <topology evidence="1">Multi-pass membrane protein</topology>
    </subcellularLocation>
</comment>
<dbReference type="AlphaFoldDB" id="A0A8I0AND9"/>
<dbReference type="GO" id="GO:0006508">
    <property type="term" value="P:proteolysis"/>
    <property type="evidence" value="ECO:0007669"/>
    <property type="project" value="UniProtKB-KW"/>
</dbReference>
<name>A0A8I0AND9_9FIRM</name>
<evidence type="ECO:0000313" key="9">
    <source>
        <dbReference type="EMBL" id="MBC5662269.1"/>
    </source>
</evidence>
<dbReference type="InterPro" id="IPR019127">
    <property type="entry name" value="Exosortase"/>
</dbReference>
<feature type="transmembrane region" description="Helical" evidence="8">
    <location>
        <begin position="27"/>
        <end position="44"/>
    </location>
</feature>
<dbReference type="NCBIfam" id="TIGR04178">
    <property type="entry name" value="exo_archaeo"/>
    <property type="match status" value="1"/>
</dbReference>
<dbReference type="Proteomes" id="UP000615234">
    <property type="component" value="Unassembled WGS sequence"/>
</dbReference>
<keyword evidence="2" id="KW-1003">Cell membrane</keyword>
<protein>
    <submittedName>
        <fullName evidence="9">Exosortase family protein XrtG</fullName>
    </submittedName>
</protein>
<evidence type="ECO:0000256" key="3">
    <source>
        <dbReference type="ARBA" id="ARBA00022670"/>
    </source>
</evidence>
<evidence type="ECO:0000256" key="2">
    <source>
        <dbReference type="ARBA" id="ARBA00022475"/>
    </source>
</evidence>
<feature type="transmembrane region" description="Helical" evidence="8">
    <location>
        <begin position="155"/>
        <end position="177"/>
    </location>
</feature>
<dbReference type="RefSeq" id="WP_008400576.1">
    <property type="nucleotide sequence ID" value="NZ_JACOOX010000003.1"/>
</dbReference>
<keyword evidence="3" id="KW-0645">Protease</keyword>
<evidence type="ECO:0000256" key="6">
    <source>
        <dbReference type="ARBA" id="ARBA00022989"/>
    </source>
</evidence>
<evidence type="ECO:0000256" key="1">
    <source>
        <dbReference type="ARBA" id="ARBA00004651"/>
    </source>
</evidence>
<dbReference type="InterPro" id="IPR017541">
    <property type="entry name" value="Exosort-XrtG"/>
</dbReference>
<proteinExistence type="predicted"/>
<feature type="transmembrane region" description="Helical" evidence="8">
    <location>
        <begin position="121"/>
        <end position="149"/>
    </location>
</feature>
<evidence type="ECO:0000256" key="5">
    <source>
        <dbReference type="ARBA" id="ARBA00022801"/>
    </source>
</evidence>
<sequence>MNWLVFVCLLGWIYILTVLYRAKLNFWYYICGSVGLFIFSLILIEPYVVVPLQKAVSAVAGVIGGLTHLYDSYFQQGILFIQNGGTSLSLYIDFECSGVIEMLAFLALLWFFPVYDKYERVVVSMIGVMAIFLANVLRIFFICLLVHIWGIDMYFFAHTIFARILFYGCTVFLYFYVFTKPQIVRQKVGAFRYDSN</sequence>
<evidence type="ECO:0000256" key="4">
    <source>
        <dbReference type="ARBA" id="ARBA00022692"/>
    </source>
</evidence>
<dbReference type="GO" id="GO:0008233">
    <property type="term" value="F:peptidase activity"/>
    <property type="evidence" value="ECO:0007669"/>
    <property type="project" value="UniProtKB-KW"/>
</dbReference>
<evidence type="ECO:0000256" key="7">
    <source>
        <dbReference type="ARBA" id="ARBA00023136"/>
    </source>
</evidence>
<feature type="transmembrane region" description="Helical" evidence="8">
    <location>
        <begin position="51"/>
        <end position="70"/>
    </location>
</feature>
<feature type="transmembrane region" description="Helical" evidence="8">
    <location>
        <begin position="90"/>
        <end position="112"/>
    </location>
</feature>
<gene>
    <name evidence="9" type="primary">xrtG</name>
    <name evidence="9" type="ORF">H8S09_05075</name>
</gene>
<dbReference type="GO" id="GO:0005886">
    <property type="term" value="C:plasma membrane"/>
    <property type="evidence" value="ECO:0007669"/>
    <property type="project" value="UniProtKB-SubCell"/>
</dbReference>
<comment type="caution">
    <text evidence="9">The sequence shown here is derived from an EMBL/GenBank/DDBJ whole genome shotgun (WGS) entry which is preliminary data.</text>
</comment>
<dbReference type="EMBL" id="JACOOX010000003">
    <property type="protein sequence ID" value="MBC5662269.1"/>
    <property type="molecule type" value="Genomic_DNA"/>
</dbReference>
<dbReference type="InterPro" id="IPR026392">
    <property type="entry name" value="Exo/Archaeosortase_dom"/>
</dbReference>
<evidence type="ECO:0000313" key="10">
    <source>
        <dbReference type="Proteomes" id="UP000615234"/>
    </source>
</evidence>
<dbReference type="NCBIfam" id="TIGR03110">
    <property type="entry name" value="exosort_Gpos"/>
    <property type="match status" value="1"/>
</dbReference>
<accession>A0A8I0AND9</accession>
<keyword evidence="5" id="KW-0378">Hydrolase</keyword>
<keyword evidence="4 8" id="KW-0812">Transmembrane</keyword>